<evidence type="ECO:0000256" key="1">
    <source>
        <dbReference type="SAM" id="MobiDB-lite"/>
    </source>
</evidence>
<dbReference type="Proteomes" id="UP000218811">
    <property type="component" value="Unassembled WGS sequence"/>
</dbReference>
<keyword evidence="3" id="KW-1185">Reference proteome</keyword>
<organism evidence="2 3">
    <name type="scientific">Wolfiporia cocos (strain MD-104)</name>
    <name type="common">Brown rot fungus</name>
    <dbReference type="NCBI Taxonomy" id="742152"/>
    <lineage>
        <taxon>Eukaryota</taxon>
        <taxon>Fungi</taxon>
        <taxon>Dikarya</taxon>
        <taxon>Basidiomycota</taxon>
        <taxon>Agaricomycotina</taxon>
        <taxon>Agaricomycetes</taxon>
        <taxon>Polyporales</taxon>
        <taxon>Phaeolaceae</taxon>
        <taxon>Wolfiporia</taxon>
    </lineage>
</organism>
<feature type="region of interest" description="Disordered" evidence="1">
    <location>
        <begin position="193"/>
        <end position="213"/>
    </location>
</feature>
<feature type="compositionally biased region" description="Basic and acidic residues" evidence="1">
    <location>
        <begin position="114"/>
        <end position="127"/>
    </location>
</feature>
<feature type="region of interest" description="Disordered" evidence="1">
    <location>
        <begin position="55"/>
        <end position="127"/>
    </location>
</feature>
<reference evidence="2 3" key="1">
    <citation type="journal article" date="2012" name="Science">
        <title>The Paleozoic origin of enzymatic lignin decomposition reconstructed from 31 fungal genomes.</title>
        <authorList>
            <person name="Floudas D."/>
            <person name="Binder M."/>
            <person name="Riley R."/>
            <person name="Barry K."/>
            <person name="Blanchette R.A."/>
            <person name="Henrissat B."/>
            <person name="Martinez A.T."/>
            <person name="Otillar R."/>
            <person name="Spatafora J.W."/>
            <person name="Yadav J.S."/>
            <person name="Aerts A."/>
            <person name="Benoit I."/>
            <person name="Boyd A."/>
            <person name="Carlson A."/>
            <person name="Copeland A."/>
            <person name="Coutinho P.M."/>
            <person name="de Vries R.P."/>
            <person name="Ferreira P."/>
            <person name="Findley K."/>
            <person name="Foster B."/>
            <person name="Gaskell J."/>
            <person name="Glotzer D."/>
            <person name="Gorecki P."/>
            <person name="Heitman J."/>
            <person name="Hesse C."/>
            <person name="Hori C."/>
            <person name="Igarashi K."/>
            <person name="Jurgens J.A."/>
            <person name="Kallen N."/>
            <person name="Kersten P."/>
            <person name="Kohler A."/>
            <person name="Kuees U."/>
            <person name="Kumar T.K.A."/>
            <person name="Kuo A."/>
            <person name="LaButti K."/>
            <person name="Larrondo L.F."/>
            <person name="Lindquist E."/>
            <person name="Ling A."/>
            <person name="Lombard V."/>
            <person name="Lucas S."/>
            <person name="Lundell T."/>
            <person name="Martin R."/>
            <person name="McLaughlin D.J."/>
            <person name="Morgenstern I."/>
            <person name="Morin E."/>
            <person name="Murat C."/>
            <person name="Nagy L.G."/>
            <person name="Nolan M."/>
            <person name="Ohm R.A."/>
            <person name="Patyshakuliyeva A."/>
            <person name="Rokas A."/>
            <person name="Ruiz-Duenas F.J."/>
            <person name="Sabat G."/>
            <person name="Salamov A."/>
            <person name="Samejima M."/>
            <person name="Schmutz J."/>
            <person name="Slot J.C."/>
            <person name="St John F."/>
            <person name="Stenlid J."/>
            <person name="Sun H."/>
            <person name="Sun S."/>
            <person name="Syed K."/>
            <person name="Tsang A."/>
            <person name="Wiebenga A."/>
            <person name="Young D."/>
            <person name="Pisabarro A."/>
            <person name="Eastwood D.C."/>
            <person name="Martin F."/>
            <person name="Cullen D."/>
            <person name="Grigoriev I.V."/>
            <person name="Hibbett D.S."/>
        </authorList>
    </citation>
    <scope>NUCLEOTIDE SEQUENCE [LARGE SCALE GENOMIC DNA]</scope>
    <source>
        <strain evidence="2 3">MD-104</strain>
    </source>
</reference>
<protein>
    <submittedName>
        <fullName evidence="2">Uncharacterized protein</fullName>
    </submittedName>
</protein>
<feature type="compositionally biased region" description="Low complexity" evidence="1">
    <location>
        <begin position="62"/>
        <end position="85"/>
    </location>
</feature>
<accession>A0A2H3JWJ9</accession>
<evidence type="ECO:0000313" key="2">
    <source>
        <dbReference type="EMBL" id="PCH44353.1"/>
    </source>
</evidence>
<evidence type="ECO:0000313" key="3">
    <source>
        <dbReference type="Proteomes" id="UP000218811"/>
    </source>
</evidence>
<dbReference type="AlphaFoldDB" id="A0A2H3JWJ9"/>
<dbReference type="EMBL" id="KB468157">
    <property type="protein sequence ID" value="PCH44353.1"/>
    <property type="molecule type" value="Genomic_DNA"/>
</dbReference>
<feature type="compositionally biased region" description="Polar residues" evidence="1">
    <location>
        <begin position="193"/>
        <end position="202"/>
    </location>
</feature>
<proteinExistence type="predicted"/>
<sequence>MSSQEGTQPVQSQGSDWCTGPQMGFFQPPLCLFRCSQLLDLGGFGHGGSLHGGNSTPCQCTSSIQGSSGSSAPQPKPGPGSSSTSMPPPSSNGAQRQQHGCGDRGCQGVDEPSDLDRNPHQKDKDKLHSKAHHFFYPFMLSCTPPPHRRPTPGCLVPDLASAPTSAQHREQIKHAWDVCRIVSEDISSTFSAVSTSAPQPFSGSKGKGRAHECTSVSDMSQTLLRTVSNMYMSNHCLSLGG</sequence>
<name>A0A2H3JWJ9_WOLCO</name>
<gene>
    <name evidence="2" type="ORF">WOLCODRAFT_154392</name>
</gene>